<proteinExistence type="predicted"/>
<dbReference type="OrthoDB" id="9811330at2"/>
<name>A0A1G7DPE8_9RHOB</name>
<dbReference type="Proteomes" id="UP000198994">
    <property type="component" value="Unassembled WGS sequence"/>
</dbReference>
<accession>A0A1G7DPE8</accession>
<evidence type="ECO:0000313" key="1">
    <source>
        <dbReference type="EMBL" id="SDE53394.1"/>
    </source>
</evidence>
<dbReference type="EMBL" id="FNAV01000004">
    <property type="protein sequence ID" value="SDE53394.1"/>
    <property type="molecule type" value="Genomic_DNA"/>
</dbReference>
<evidence type="ECO:0000313" key="2">
    <source>
        <dbReference type="Proteomes" id="UP000198994"/>
    </source>
</evidence>
<reference evidence="2" key="1">
    <citation type="submission" date="2016-10" db="EMBL/GenBank/DDBJ databases">
        <authorList>
            <person name="Varghese N."/>
            <person name="Submissions S."/>
        </authorList>
    </citation>
    <scope>NUCLEOTIDE SEQUENCE [LARGE SCALE GENOMIC DNA]</scope>
    <source>
        <strain evidence="2">DSM 10146</strain>
    </source>
</reference>
<protein>
    <submittedName>
        <fullName evidence="1">Uncharacterized conserved protein</fullName>
    </submittedName>
</protein>
<sequence>MGLRVRRGELQDVPPQGAVVTDYDRRHMTQYMRLLDAAGEGANWQEAARIILGLDTQKEPERARLVHDTHLERARWLSSEGYRQLAAGRTG</sequence>
<keyword evidence="2" id="KW-1185">Reference proteome</keyword>
<organism evidence="1 2">
    <name type="scientific">Salipiger thiooxidans</name>
    <dbReference type="NCBI Taxonomy" id="282683"/>
    <lineage>
        <taxon>Bacteria</taxon>
        <taxon>Pseudomonadati</taxon>
        <taxon>Pseudomonadota</taxon>
        <taxon>Alphaproteobacteria</taxon>
        <taxon>Rhodobacterales</taxon>
        <taxon>Roseobacteraceae</taxon>
        <taxon>Salipiger</taxon>
    </lineage>
</organism>
<dbReference type="STRING" id="282683.SAMN04488105_104350"/>
<gene>
    <name evidence="1" type="ORF">SAMN04488105_104350</name>
</gene>
<dbReference type="AlphaFoldDB" id="A0A1G7DPE8"/>
<dbReference type="RefSeq" id="WP_089957690.1">
    <property type="nucleotide sequence ID" value="NZ_FNAV01000004.1"/>
</dbReference>